<dbReference type="Pfam" id="PF03235">
    <property type="entry name" value="GmrSD_N"/>
    <property type="match status" value="1"/>
</dbReference>
<gene>
    <name evidence="3" type="ORF">AB3N04_06190</name>
</gene>
<dbReference type="InterPro" id="IPR011089">
    <property type="entry name" value="GmrSD_C"/>
</dbReference>
<dbReference type="AlphaFoldDB" id="A0AB39BVI3"/>
<dbReference type="PANTHER" id="PTHR35149">
    <property type="entry name" value="SLL5132 PROTEIN"/>
    <property type="match status" value="1"/>
</dbReference>
<evidence type="ECO:0000259" key="2">
    <source>
        <dbReference type="Pfam" id="PF07510"/>
    </source>
</evidence>
<dbReference type="InterPro" id="IPR004919">
    <property type="entry name" value="GmrSD_N"/>
</dbReference>
<organism evidence="3">
    <name type="scientific">Alkalihalophilus sp. As8PL</name>
    <dbReference type="NCBI Taxonomy" id="3237103"/>
    <lineage>
        <taxon>Bacteria</taxon>
        <taxon>Bacillati</taxon>
        <taxon>Bacillota</taxon>
        <taxon>Bacilli</taxon>
        <taxon>Bacillales</taxon>
        <taxon>Bacillaceae</taxon>
        <taxon>Alkalihalophilus</taxon>
    </lineage>
</organism>
<proteinExistence type="predicted"/>
<dbReference type="Pfam" id="PF07510">
    <property type="entry name" value="GmrSD_C"/>
    <property type="match status" value="1"/>
</dbReference>
<name>A0AB39BVI3_9BACI</name>
<protein>
    <submittedName>
        <fullName evidence="3">DUF262 domain-containing protein</fullName>
    </submittedName>
</protein>
<dbReference type="PANTHER" id="PTHR35149:SF1">
    <property type="entry name" value="DUF5655 DOMAIN-CONTAINING PROTEIN"/>
    <property type="match status" value="1"/>
</dbReference>
<evidence type="ECO:0000259" key="1">
    <source>
        <dbReference type="Pfam" id="PF03235"/>
    </source>
</evidence>
<sequence length="629" mass="74636">MADNQLKSLMELFQHRLFRIPDYQRGYAWEEQHLLAFWEDLSNLQIDKVHYTGVLTLELVSADIYSKWEEERWIISRGSKPYFIVDGQQRLTTSIILLQALMDTLAEDELLNFNSKEDIRNMYICQQAANGIKKAYIFGYEKDNPSYEFLKTEIFKDYSSSSQGVETSYTRNLIEAKKFFKARIDPLDLSQKEVLFKKVTQQLKFNVFEIDNDLDVYIAFETMNNRGKPLTNLELLKNRLIYLSTLLHEDEESKSILRKEINESWKTIYEYLGKNQDKPLDDDVFLKNHWIMYYTYSRDKSNVYADYLLNEQFTANRVLKKNVQLTDIQSYIRSLQESIKVWYLIHHPQKFEHEEIRAWMHKLKRLSLGAFAPLIMASLLTSDHDQSIVKLLKAVERYVFILFRVSSRNSNTGDSHFYRTASSLYKKETDLYSVVNDINNWTWDYTDIESFKKQISDNYKKKKNGYYGWRGLRYFLFEYEIHLREKSGSSVDKIDWDRYEKNSDSIEHIYPATGTDVYWQSYFDSFEVDEKMVFLHSLGNLVAISQSKNSSLKNASFLEKKNPSNSNKGYYNGSYSEIELTRFKDWTPELINQREQELLRFLIDRWQIDTDGITTHDLSFTNRVFGVGN</sequence>
<feature type="domain" description="GmrSD restriction endonucleases N-terminal" evidence="1">
    <location>
        <begin position="11"/>
        <end position="240"/>
    </location>
</feature>
<accession>A0AB39BVI3</accession>
<dbReference type="EMBL" id="CP162551">
    <property type="protein sequence ID" value="XDI37901.1"/>
    <property type="molecule type" value="Genomic_DNA"/>
</dbReference>
<evidence type="ECO:0000313" key="3">
    <source>
        <dbReference type="EMBL" id="XDI37901.1"/>
    </source>
</evidence>
<feature type="domain" description="GmrSD restriction endonucleases C-terminal" evidence="2">
    <location>
        <begin position="458"/>
        <end position="600"/>
    </location>
</feature>
<dbReference type="RefSeq" id="WP_368505228.1">
    <property type="nucleotide sequence ID" value="NZ_CP162551.1"/>
</dbReference>
<reference evidence="3" key="1">
    <citation type="submission" date="2024-07" db="EMBL/GenBank/DDBJ databases">
        <title>Identification and characteristics of an arsenic-resistant bacterial isolate, which belongs to a novel species.</title>
        <authorList>
            <person name="Juszczyk A."/>
            <person name="Kowalczyk A."/>
            <person name="Was K."/>
            <person name="Kosowicz W."/>
            <person name="Budzyn A."/>
            <person name="Latowski D."/>
        </authorList>
    </citation>
    <scope>NUCLEOTIDE SEQUENCE</scope>
    <source>
        <strain evidence="3">As8PL</strain>
    </source>
</reference>